<dbReference type="AlphaFoldDB" id="A0A326UDC5"/>
<comment type="caution">
    <text evidence="3">The sequence shown here is derived from an EMBL/GenBank/DDBJ whole genome shotgun (WGS) entry which is preliminary data.</text>
</comment>
<dbReference type="OrthoDB" id="10013131at2"/>
<reference evidence="3 4" key="1">
    <citation type="submission" date="2018-06" db="EMBL/GenBank/DDBJ databases">
        <title>Genomic Encyclopedia of Archaeal and Bacterial Type Strains, Phase II (KMG-II): from individual species to whole genera.</title>
        <authorList>
            <person name="Goeker M."/>
        </authorList>
    </citation>
    <scope>NUCLEOTIDE SEQUENCE [LARGE SCALE GENOMIC DNA]</scope>
    <source>
        <strain evidence="3 4">ATCC BAA-1881</strain>
    </source>
</reference>
<evidence type="ECO:0000256" key="1">
    <source>
        <dbReference type="SAM" id="MobiDB-lite"/>
    </source>
</evidence>
<evidence type="ECO:0000256" key="2">
    <source>
        <dbReference type="SAM" id="Phobius"/>
    </source>
</evidence>
<dbReference type="EMBL" id="QKUF01000024">
    <property type="protein sequence ID" value="PZW23943.1"/>
    <property type="molecule type" value="Genomic_DNA"/>
</dbReference>
<dbReference type="Gene3D" id="1.10.287.70">
    <property type="match status" value="1"/>
</dbReference>
<sequence>MTNPGQSEDKEKETRQQQSSEDARAEQSPEQTPASSASQEGGEQQGTGKKRVKKVVQIREEDISPHSSLWPLLTTAALSITLVGFIFNPIVFGIGVVLLLGCILGWVREGSKQRKQR</sequence>
<gene>
    <name evidence="3" type="ORF">EI42_04868</name>
</gene>
<protein>
    <submittedName>
        <fullName evidence="3">Cytochrome c oxidase subunit IV</fullName>
    </submittedName>
</protein>
<feature type="transmembrane region" description="Helical" evidence="2">
    <location>
        <begin position="76"/>
        <end position="107"/>
    </location>
</feature>
<keyword evidence="4" id="KW-1185">Reference proteome</keyword>
<dbReference type="Proteomes" id="UP000248806">
    <property type="component" value="Unassembled WGS sequence"/>
</dbReference>
<keyword evidence="2" id="KW-0812">Transmembrane</keyword>
<dbReference type="RefSeq" id="WP_111325168.1">
    <property type="nucleotide sequence ID" value="NZ_BIFX01000001.1"/>
</dbReference>
<keyword evidence="2" id="KW-0472">Membrane</keyword>
<organism evidence="3 4">
    <name type="scientific">Thermosporothrix hazakensis</name>
    <dbReference type="NCBI Taxonomy" id="644383"/>
    <lineage>
        <taxon>Bacteria</taxon>
        <taxon>Bacillati</taxon>
        <taxon>Chloroflexota</taxon>
        <taxon>Ktedonobacteria</taxon>
        <taxon>Ktedonobacterales</taxon>
        <taxon>Thermosporotrichaceae</taxon>
        <taxon>Thermosporothrix</taxon>
    </lineage>
</organism>
<keyword evidence="2" id="KW-1133">Transmembrane helix</keyword>
<feature type="compositionally biased region" description="Basic and acidic residues" evidence="1">
    <location>
        <begin position="7"/>
        <end position="27"/>
    </location>
</feature>
<name>A0A326UDC5_THEHA</name>
<feature type="region of interest" description="Disordered" evidence="1">
    <location>
        <begin position="1"/>
        <end position="55"/>
    </location>
</feature>
<proteinExistence type="predicted"/>
<accession>A0A326UDC5</accession>
<evidence type="ECO:0000313" key="4">
    <source>
        <dbReference type="Proteomes" id="UP000248806"/>
    </source>
</evidence>
<evidence type="ECO:0000313" key="3">
    <source>
        <dbReference type="EMBL" id="PZW23943.1"/>
    </source>
</evidence>